<evidence type="ECO:0000256" key="1">
    <source>
        <dbReference type="ARBA" id="ARBA00004442"/>
    </source>
</evidence>
<dbReference type="EMBL" id="BAIV01000009">
    <property type="protein sequence ID" value="GAE83585.1"/>
    <property type="molecule type" value="Genomic_DNA"/>
</dbReference>
<comment type="caution">
    <text evidence="9">The sequence shown here is derived from an EMBL/GenBank/DDBJ whole genome shotgun (WGS) entry which is preliminary data.</text>
</comment>
<feature type="domain" description="RagB/SusD" evidence="7">
    <location>
        <begin position="293"/>
        <end position="578"/>
    </location>
</feature>
<evidence type="ECO:0000256" key="4">
    <source>
        <dbReference type="ARBA" id="ARBA00023136"/>
    </source>
</evidence>
<keyword evidence="10" id="KW-1185">Reference proteome</keyword>
<evidence type="ECO:0008006" key="11">
    <source>
        <dbReference type="Google" id="ProtNLM"/>
    </source>
</evidence>
<proteinExistence type="inferred from homology"/>
<dbReference type="InterPro" id="IPR033985">
    <property type="entry name" value="SusD-like_N"/>
</dbReference>
<evidence type="ECO:0000259" key="8">
    <source>
        <dbReference type="Pfam" id="PF14322"/>
    </source>
</evidence>
<name>W4UQX6_9BACE</name>
<evidence type="ECO:0000313" key="10">
    <source>
        <dbReference type="Proteomes" id="UP000019131"/>
    </source>
</evidence>
<dbReference type="InterPro" id="IPR012944">
    <property type="entry name" value="SusD_RagB_dom"/>
</dbReference>
<keyword evidence="4" id="KW-0472">Membrane</keyword>
<dbReference type="SUPFAM" id="SSF48452">
    <property type="entry name" value="TPR-like"/>
    <property type="match status" value="1"/>
</dbReference>
<dbReference type="Pfam" id="PF14322">
    <property type="entry name" value="SusD-like_3"/>
    <property type="match status" value="1"/>
</dbReference>
<feature type="domain" description="SusD-like N-terminal" evidence="8">
    <location>
        <begin position="26"/>
        <end position="234"/>
    </location>
</feature>
<dbReference type="AlphaFoldDB" id="W4UQX6"/>
<evidence type="ECO:0000256" key="3">
    <source>
        <dbReference type="ARBA" id="ARBA00022729"/>
    </source>
</evidence>
<organism evidence="9 10">
    <name type="scientific">Bacteroides reticulotermitis JCM 10512</name>
    <dbReference type="NCBI Taxonomy" id="1445607"/>
    <lineage>
        <taxon>Bacteria</taxon>
        <taxon>Pseudomonadati</taxon>
        <taxon>Bacteroidota</taxon>
        <taxon>Bacteroidia</taxon>
        <taxon>Bacteroidales</taxon>
        <taxon>Bacteroidaceae</taxon>
        <taxon>Bacteroides</taxon>
    </lineage>
</organism>
<evidence type="ECO:0000313" key="9">
    <source>
        <dbReference type="EMBL" id="GAE83585.1"/>
    </source>
</evidence>
<comment type="subcellular location">
    <subcellularLocation>
        <location evidence="1">Cell outer membrane</location>
    </subcellularLocation>
</comment>
<gene>
    <name evidence="9" type="ORF">JCM10512_1871</name>
</gene>
<evidence type="ECO:0000256" key="2">
    <source>
        <dbReference type="ARBA" id="ARBA00006275"/>
    </source>
</evidence>
<feature type="signal peptide" evidence="6">
    <location>
        <begin position="1"/>
        <end position="22"/>
    </location>
</feature>
<evidence type="ECO:0000259" key="7">
    <source>
        <dbReference type="Pfam" id="PF07980"/>
    </source>
</evidence>
<dbReference type="Pfam" id="PF07980">
    <property type="entry name" value="SusD_RagB"/>
    <property type="match status" value="1"/>
</dbReference>
<evidence type="ECO:0000256" key="5">
    <source>
        <dbReference type="ARBA" id="ARBA00023237"/>
    </source>
</evidence>
<dbReference type="PROSITE" id="PS51257">
    <property type="entry name" value="PROKAR_LIPOPROTEIN"/>
    <property type="match status" value="1"/>
</dbReference>
<sequence>MTMKTRNILLSMMLGATLLGVAGCNDFLDHSKPKGILSEDDIMKPEYVDNAVIAAYAYMVSGEDMNSSFQLWSFGNVRSDDAYKGGSNTEDGSHMHYIEISNGLTTDLWTLDDMWYRLYSGVARANIALRSLQKIDEASYPLKSQRMAEMRFIRGHFMFKLKEMYKYIPVIDENIEQNIEAYRKVSNRVYTNDELWQKIADDFKFAYDNLPVSQADKGRPTHAAAAAYLAKTYLFKAYHQDDVKTNKVTSINADDLKQVLTYTNPQIYTNGGFGLEDDFAYNFLPYQYENGRESIWAVQYSENDGTLYGNLNFAFQLTAPQGVGCCDFNKPSQNLVDAFKTDDKGLPLFTSYDNKVYNNLSDNVDPRLFHTVAMPGFPYKYNTNVEYTESWARAPQIYGYYASMKENVDKECSCLIQNGVFFANSKNWIVLRYADVMLMRAEAEIELADLGAEGGNLEDARQLVNTLRQRALDSRTLIFDYNAKYKIGKYTTAWSVDEGRQALRWERRLEMAMECGRFFDLVRWGIADITLNDFYGSEKSRRSYYSNASFTKDKNEYCPIPQKQINYSKGVYVQNCGW</sequence>
<dbReference type="GO" id="GO:0009279">
    <property type="term" value="C:cell outer membrane"/>
    <property type="evidence" value="ECO:0007669"/>
    <property type="project" value="UniProtKB-SubCell"/>
</dbReference>
<dbReference type="InterPro" id="IPR011990">
    <property type="entry name" value="TPR-like_helical_dom_sf"/>
</dbReference>
<keyword evidence="3 6" id="KW-0732">Signal</keyword>
<feature type="chain" id="PRO_5004849851" description="Outer membrane protein" evidence="6">
    <location>
        <begin position="23"/>
        <end position="578"/>
    </location>
</feature>
<keyword evidence="5" id="KW-0998">Cell outer membrane</keyword>
<dbReference type="Gene3D" id="1.25.40.390">
    <property type="match status" value="1"/>
</dbReference>
<dbReference type="STRING" id="1445607.JCM10512_1871"/>
<comment type="similarity">
    <text evidence="2">Belongs to the SusD family.</text>
</comment>
<reference evidence="9 10" key="1">
    <citation type="journal article" date="2014" name="Genome Announc.">
        <title>Draft Genome Sequence of Bacteroides reticulotermitis Strain JCM 10512T, Isolated from the Gut of a Termite.</title>
        <authorList>
            <person name="Yuki M."/>
            <person name="Oshima K."/>
            <person name="Suda W."/>
            <person name="Sakamoto M."/>
            <person name="Iida T."/>
            <person name="Hattori M."/>
            <person name="Ohkuma M."/>
        </authorList>
    </citation>
    <scope>NUCLEOTIDE SEQUENCE [LARGE SCALE GENOMIC DNA]</scope>
    <source>
        <strain evidence="9 10">JCM 10512</strain>
    </source>
</reference>
<protein>
    <recommendedName>
        <fullName evidence="11">Outer membrane protein</fullName>
    </recommendedName>
</protein>
<accession>W4UQX6</accession>
<dbReference type="Proteomes" id="UP000019131">
    <property type="component" value="Unassembled WGS sequence"/>
</dbReference>
<evidence type="ECO:0000256" key="6">
    <source>
        <dbReference type="SAM" id="SignalP"/>
    </source>
</evidence>